<accession>A0A2S6GB29</accession>
<gene>
    <name evidence="1" type="ORF">CLV40_1493</name>
</gene>
<dbReference type="EMBL" id="PTIX01000049">
    <property type="protein sequence ID" value="PPK60676.1"/>
    <property type="molecule type" value="Genomic_DNA"/>
</dbReference>
<sequence length="74" mass="7385">MESGGVFGDVGGVVVQQMCGVEERAGSLVEGEDLGACPFPLLLAEVCPGGEQVIEGGLEEAGGGGGVGFCRRCR</sequence>
<protein>
    <submittedName>
        <fullName evidence="1">Uncharacterized protein</fullName>
    </submittedName>
</protein>
<reference evidence="1 2" key="1">
    <citation type="submission" date="2018-02" db="EMBL/GenBank/DDBJ databases">
        <title>Genomic Encyclopedia of Archaeal and Bacterial Type Strains, Phase II (KMG-II): from individual species to whole genera.</title>
        <authorList>
            <person name="Goeker M."/>
        </authorList>
    </citation>
    <scope>NUCLEOTIDE SEQUENCE [LARGE SCALE GENOMIC DNA]</scope>
    <source>
        <strain evidence="1 2">YU 961-1</strain>
    </source>
</reference>
<dbReference type="Proteomes" id="UP000239203">
    <property type="component" value="Unassembled WGS sequence"/>
</dbReference>
<comment type="caution">
    <text evidence="1">The sequence shown here is derived from an EMBL/GenBank/DDBJ whole genome shotgun (WGS) entry which is preliminary data.</text>
</comment>
<keyword evidence="2" id="KW-1185">Reference proteome</keyword>
<proteinExistence type="predicted"/>
<evidence type="ECO:0000313" key="2">
    <source>
        <dbReference type="Proteomes" id="UP000239203"/>
    </source>
</evidence>
<name>A0A2S6GB29_9PSEU</name>
<organism evidence="1 2">
    <name type="scientific">Actinokineospora auranticolor</name>
    <dbReference type="NCBI Taxonomy" id="155976"/>
    <lineage>
        <taxon>Bacteria</taxon>
        <taxon>Bacillati</taxon>
        <taxon>Actinomycetota</taxon>
        <taxon>Actinomycetes</taxon>
        <taxon>Pseudonocardiales</taxon>
        <taxon>Pseudonocardiaceae</taxon>
        <taxon>Actinokineospora</taxon>
    </lineage>
</organism>
<evidence type="ECO:0000313" key="1">
    <source>
        <dbReference type="EMBL" id="PPK60676.1"/>
    </source>
</evidence>
<dbReference type="AlphaFoldDB" id="A0A2S6GB29"/>